<protein>
    <submittedName>
        <fullName evidence="3">Uncharacterized protein</fullName>
    </submittedName>
</protein>
<evidence type="ECO:0000256" key="2">
    <source>
        <dbReference type="SAM" id="Phobius"/>
    </source>
</evidence>
<evidence type="ECO:0000256" key="1">
    <source>
        <dbReference type="SAM" id="MobiDB-lite"/>
    </source>
</evidence>
<dbReference type="AlphaFoldDB" id="A0A9P4HZ07"/>
<feature type="region of interest" description="Disordered" evidence="1">
    <location>
        <begin position="1"/>
        <end position="23"/>
    </location>
</feature>
<accession>A0A9P4HZ07</accession>
<evidence type="ECO:0000313" key="3">
    <source>
        <dbReference type="EMBL" id="KAF2090038.1"/>
    </source>
</evidence>
<proteinExistence type="predicted"/>
<gene>
    <name evidence="3" type="ORF">K490DRAFT_54453</name>
</gene>
<name>A0A9P4HZ07_9PEZI</name>
<feature type="transmembrane region" description="Helical" evidence="2">
    <location>
        <begin position="77"/>
        <end position="95"/>
    </location>
</feature>
<comment type="caution">
    <text evidence="3">The sequence shown here is derived from an EMBL/GenBank/DDBJ whole genome shotgun (WGS) entry which is preliminary data.</text>
</comment>
<keyword evidence="2" id="KW-0472">Membrane</keyword>
<keyword evidence="2" id="KW-0812">Transmembrane</keyword>
<sequence>MQSVGEPDDIIPNTPRRAKGRQCHVARTSVKREDWTNHGRPASFVPSASLNSLIYSLCLLDAEGRKPKDAELAGQRVTSILILILILIFILILILNPATVHPPALVFALHLPQTAKDSEHGDFKLRDDVGMEENREWHLRDLRVPVLVLKSRKPPSTP</sequence>
<dbReference type="EMBL" id="ML978713">
    <property type="protein sequence ID" value="KAF2090038.1"/>
    <property type="molecule type" value="Genomic_DNA"/>
</dbReference>
<keyword evidence="4" id="KW-1185">Reference proteome</keyword>
<keyword evidence="2" id="KW-1133">Transmembrane helix</keyword>
<evidence type="ECO:0000313" key="4">
    <source>
        <dbReference type="Proteomes" id="UP000799776"/>
    </source>
</evidence>
<dbReference type="Proteomes" id="UP000799776">
    <property type="component" value="Unassembled WGS sequence"/>
</dbReference>
<reference evidence="3" key="1">
    <citation type="journal article" date="2020" name="Stud. Mycol.">
        <title>101 Dothideomycetes genomes: a test case for predicting lifestyles and emergence of pathogens.</title>
        <authorList>
            <person name="Haridas S."/>
            <person name="Albert R."/>
            <person name="Binder M."/>
            <person name="Bloem J."/>
            <person name="Labutti K."/>
            <person name="Salamov A."/>
            <person name="Andreopoulos B."/>
            <person name="Baker S."/>
            <person name="Barry K."/>
            <person name="Bills G."/>
            <person name="Bluhm B."/>
            <person name="Cannon C."/>
            <person name="Castanera R."/>
            <person name="Culley D."/>
            <person name="Daum C."/>
            <person name="Ezra D."/>
            <person name="Gonzalez J."/>
            <person name="Henrissat B."/>
            <person name="Kuo A."/>
            <person name="Liang C."/>
            <person name="Lipzen A."/>
            <person name="Lutzoni F."/>
            <person name="Magnuson J."/>
            <person name="Mondo S."/>
            <person name="Nolan M."/>
            <person name="Ohm R."/>
            <person name="Pangilinan J."/>
            <person name="Park H.-J."/>
            <person name="Ramirez L."/>
            <person name="Alfaro M."/>
            <person name="Sun H."/>
            <person name="Tritt A."/>
            <person name="Yoshinaga Y."/>
            <person name="Zwiers L.-H."/>
            <person name="Turgeon B."/>
            <person name="Goodwin S."/>
            <person name="Spatafora J."/>
            <person name="Crous P."/>
            <person name="Grigoriev I."/>
        </authorList>
    </citation>
    <scope>NUCLEOTIDE SEQUENCE</scope>
    <source>
        <strain evidence="3">CBS 121410</strain>
    </source>
</reference>
<organism evidence="3 4">
    <name type="scientific">Saccharata proteae CBS 121410</name>
    <dbReference type="NCBI Taxonomy" id="1314787"/>
    <lineage>
        <taxon>Eukaryota</taxon>
        <taxon>Fungi</taxon>
        <taxon>Dikarya</taxon>
        <taxon>Ascomycota</taxon>
        <taxon>Pezizomycotina</taxon>
        <taxon>Dothideomycetes</taxon>
        <taxon>Dothideomycetes incertae sedis</taxon>
        <taxon>Botryosphaeriales</taxon>
        <taxon>Saccharataceae</taxon>
        <taxon>Saccharata</taxon>
    </lineage>
</organism>